<dbReference type="Pfam" id="PF14085">
    <property type="entry name" value="DUF4265"/>
    <property type="match status" value="1"/>
</dbReference>
<dbReference type="RefSeq" id="WP_286344730.1">
    <property type="nucleotide sequence ID" value="NZ_AP027732.1"/>
</dbReference>
<proteinExistence type="predicted"/>
<dbReference type="EMBL" id="AP027732">
    <property type="protein sequence ID" value="BDZ52096.1"/>
    <property type="molecule type" value="Genomic_DNA"/>
</dbReference>
<evidence type="ECO:0000313" key="2">
    <source>
        <dbReference type="Proteomes" id="UP001321486"/>
    </source>
</evidence>
<sequence>MPDDSSLSVAVALDVHDGWPPVPSEPLLVHPSGDGFVVDQTPAFALDLSLGDTVAASRGADGTLRFERRITAGGHRSFRIISLAGSDLVEPVLERLGTLGASVTPSGFPQLWCVDVPPRAPEPAVRAALEEAASRGVLEFEDPRTP</sequence>
<reference evidence="2" key="1">
    <citation type="journal article" date="2019" name="Int. J. Syst. Evol. Microbiol.">
        <title>The Global Catalogue of Microorganisms (GCM) 10K type strain sequencing project: providing services to taxonomists for standard genome sequencing and annotation.</title>
        <authorList>
            <consortium name="The Broad Institute Genomics Platform"/>
            <consortium name="The Broad Institute Genome Sequencing Center for Infectious Disease"/>
            <person name="Wu L."/>
            <person name="Ma J."/>
        </authorList>
    </citation>
    <scope>NUCLEOTIDE SEQUENCE [LARGE SCALE GENOMIC DNA]</scope>
    <source>
        <strain evidence="2">NBRC 108728</strain>
    </source>
</reference>
<dbReference type="InterPro" id="IPR025361">
    <property type="entry name" value="DUF4265"/>
</dbReference>
<gene>
    <name evidence="1" type="ORF">GCM10025867_43370</name>
</gene>
<keyword evidence="2" id="KW-1185">Reference proteome</keyword>
<organism evidence="1 2">
    <name type="scientific">Frondihabitans sucicola</name>
    <dbReference type="NCBI Taxonomy" id="1268041"/>
    <lineage>
        <taxon>Bacteria</taxon>
        <taxon>Bacillati</taxon>
        <taxon>Actinomycetota</taxon>
        <taxon>Actinomycetes</taxon>
        <taxon>Micrococcales</taxon>
        <taxon>Microbacteriaceae</taxon>
        <taxon>Frondihabitans</taxon>
    </lineage>
</organism>
<evidence type="ECO:0008006" key="3">
    <source>
        <dbReference type="Google" id="ProtNLM"/>
    </source>
</evidence>
<protein>
    <recommendedName>
        <fullName evidence="3">DUF4265 domain-containing protein</fullName>
    </recommendedName>
</protein>
<dbReference type="Proteomes" id="UP001321486">
    <property type="component" value="Chromosome"/>
</dbReference>
<evidence type="ECO:0000313" key="1">
    <source>
        <dbReference type="EMBL" id="BDZ52096.1"/>
    </source>
</evidence>
<accession>A0ABM8GUT6</accession>
<name>A0ABM8GUT6_9MICO</name>